<dbReference type="Pfam" id="PF03637">
    <property type="entry name" value="Mob1_phocein"/>
    <property type="match status" value="1"/>
</dbReference>
<evidence type="ECO:0000313" key="2">
    <source>
        <dbReference type="EMBL" id="KAJ3095320.1"/>
    </source>
</evidence>
<evidence type="ECO:0000256" key="1">
    <source>
        <dbReference type="PIRSR" id="PIRSR605301-1"/>
    </source>
</evidence>
<dbReference type="SMART" id="SM01388">
    <property type="entry name" value="Mob1_phocein"/>
    <property type="match status" value="1"/>
</dbReference>
<feature type="binding site" evidence="1">
    <location>
        <position position="106"/>
    </location>
    <ligand>
        <name>Zn(2+)</name>
        <dbReference type="ChEBI" id="CHEBI:29105"/>
    </ligand>
</feature>
<reference evidence="2" key="1">
    <citation type="submission" date="2020-05" db="EMBL/GenBank/DDBJ databases">
        <title>Phylogenomic resolution of chytrid fungi.</title>
        <authorList>
            <person name="Stajich J.E."/>
            <person name="Amses K."/>
            <person name="Simmons R."/>
            <person name="Seto K."/>
            <person name="Myers J."/>
            <person name="Bonds A."/>
            <person name="Quandt C.A."/>
            <person name="Barry K."/>
            <person name="Liu P."/>
            <person name="Grigoriev I."/>
            <person name="Longcore J.E."/>
            <person name="James T.Y."/>
        </authorList>
    </citation>
    <scope>NUCLEOTIDE SEQUENCE</scope>
    <source>
        <strain evidence="2">JEL0513</strain>
    </source>
</reference>
<dbReference type="InterPro" id="IPR005301">
    <property type="entry name" value="MOB_kinase_act_fam"/>
</dbReference>
<proteinExistence type="predicted"/>
<feature type="non-terminal residue" evidence="2">
    <location>
        <position position="221"/>
    </location>
</feature>
<dbReference type="Proteomes" id="UP001211907">
    <property type="component" value="Unassembled WGS sequence"/>
</dbReference>
<evidence type="ECO:0000313" key="3">
    <source>
        <dbReference type="Proteomes" id="UP001211907"/>
    </source>
</evidence>
<dbReference type="SUPFAM" id="SSF101152">
    <property type="entry name" value="Mob1/phocein"/>
    <property type="match status" value="1"/>
</dbReference>
<dbReference type="PANTHER" id="PTHR22599">
    <property type="entry name" value="MPS ONE BINDER KINASE ACTIVATOR-LIKE MOB"/>
    <property type="match status" value="1"/>
</dbReference>
<feature type="binding site" evidence="1">
    <location>
        <position position="113"/>
    </location>
    <ligand>
        <name>Zn(2+)</name>
        <dbReference type="ChEBI" id="CHEBI:29105"/>
    </ligand>
</feature>
<protein>
    <recommendedName>
        <fullName evidence="4">Mob1/phocein</fullName>
    </recommendedName>
</protein>
<keyword evidence="3" id="KW-1185">Reference proteome</keyword>
<keyword evidence="1" id="KW-0479">Metal-binding</keyword>
<feature type="binding site" evidence="1">
    <location>
        <position position="195"/>
    </location>
    <ligand>
        <name>Zn(2+)</name>
        <dbReference type="ChEBI" id="CHEBI:29105"/>
    </ligand>
</feature>
<feature type="binding site" evidence="1">
    <location>
        <position position="190"/>
    </location>
    <ligand>
        <name>Zn(2+)</name>
        <dbReference type="ChEBI" id="CHEBI:29105"/>
    </ligand>
</feature>
<keyword evidence="1" id="KW-0862">Zinc</keyword>
<name>A0AAD5SSL8_9FUNG</name>
<evidence type="ECO:0008006" key="4">
    <source>
        <dbReference type="Google" id="ProtNLM"/>
    </source>
</evidence>
<dbReference type="AlphaFoldDB" id="A0AAD5SSL8"/>
<accession>A0AAD5SSL8</accession>
<organism evidence="2 3">
    <name type="scientific">Physocladia obscura</name>
    <dbReference type="NCBI Taxonomy" id="109957"/>
    <lineage>
        <taxon>Eukaryota</taxon>
        <taxon>Fungi</taxon>
        <taxon>Fungi incertae sedis</taxon>
        <taxon>Chytridiomycota</taxon>
        <taxon>Chytridiomycota incertae sedis</taxon>
        <taxon>Chytridiomycetes</taxon>
        <taxon>Chytridiales</taxon>
        <taxon>Chytriomycetaceae</taxon>
        <taxon>Physocladia</taxon>
    </lineage>
</organism>
<sequence length="221" mass="25477">MRKANPAMAYQKKGKIKTKQYQPSIRITQDWCAWDSETLVADADDQLESPLAVLTLIQANIRKSPADVSFIVRLPEDIDESVWLFEHLRLVCLQLNHLVALLLPECIPSVEECREMKAGEWQYLCAAHSSPQPLKEYPQCSAIDYIIHTLDGAGALLNNTKLFPSRVTIPLASKKHFSAIARRLYRVFAHAWFHHRVIFDEFENETSLYRRFFALCTVEFK</sequence>
<dbReference type="EMBL" id="JADGJH010002721">
    <property type="protein sequence ID" value="KAJ3095320.1"/>
    <property type="molecule type" value="Genomic_DNA"/>
</dbReference>
<dbReference type="InterPro" id="IPR036703">
    <property type="entry name" value="MOB_kinase_act_sf"/>
</dbReference>
<dbReference type="Gene3D" id="1.20.140.30">
    <property type="entry name" value="MOB kinase activator"/>
    <property type="match status" value="1"/>
</dbReference>
<comment type="caution">
    <text evidence="2">The sequence shown here is derived from an EMBL/GenBank/DDBJ whole genome shotgun (WGS) entry which is preliminary data.</text>
</comment>
<gene>
    <name evidence="2" type="ORF">HK100_005861</name>
</gene>